<dbReference type="EMBL" id="GL888183">
    <property type="protein sequence ID" value="EGI65643.1"/>
    <property type="molecule type" value="Genomic_DNA"/>
</dbReference>
<dbReference type="Proteomes" id="UP000007755">
    <property type="component" value="Unassembled WGS sequence"/>
</dbReference>
<organism evidence="3">
    <name type="scientific">Acromyrmex echinatior</name>
    <name type="common">Panamanian leafcutter ant</name>
    <name type="synonym">Acromyrmex octospinosus echinatior</name>
    <dbReference type="NCBI Taxonomy" id="103372"/>
    <lineage>
        <taxon>Eukaryota</taxon>
        <taxon>Metazoa</taxon>
        <taxon>Ecdysozoa</taxon>
        <taxon>Arthropoda</taxon>
        <taxon>Hexapoda</taxon>
        <taxon>Insecta</taxon>
        <taxon>Pterygota</taxon>
        <taxon>Neoptera</taxon>
        <taxon>Endopterygota</taxon>
        <taxon>Hymenoptera</taxon>
        <taxon>Apocrita</taxon>
        <taxon>Aculeata</taxon>
        <taxon>Formicoidea</taxon>
        <taxon>Formicidae</taxon>
        <taxon>Myrmicinae</taxon>
        <taxon>Acromyrmex</taxon>
    </lineage>
</organism>
<keyword evidence="3" id="KW-1185">Reference proteome</keyword>
<feature type="compositionally biased region" description="Basic and acidic residues" evidence="1">
    <location>
        <begin position="65"/>
        <end position="97"/>
    </location>
</feature>
<accession>F4WJI7</accession>
<dbReference type="AlphaFoldDB" id="F4WJI7"/>
<feature type="region of interest" description="Disordered" evidence="1">
    <location>
        <begin position="1"/>
        <end position="26"/>
    </location>
</feature>
<reference evidence="2" key="1">
    <citation type="submission" date="2011-02" db="EMBL/GenBank/DDBJ databases">
        <title>The genome of the leaf-cutting ant Acromyrmex echinatior suggests key adaptations to social evolution and fungus farming.</title>
        <authorList>
            <person name="Nygaard S."/>
            <person name="Zhang G."/>
        </authorList>
    </citation>
    <scope>NUCLEOTIDE SEQUENCE</scope>
</reference>
<name>F4WJI7_ACREC</name>
<feature type="region of interest" description="Disordered" evidence="1">
    <location>
        <begin position="65"/>
        <end position="98"/>
    </location>
</feature>
<gene>
    <name evidence="2" type="ORF">G5I_05866</name>
</gene>
<sequence length="122" mass="13525">MLSASSTSKRLLPNINPSLCSNDLTDRHTADKVLADKALGRVFARNSTLSERTAAIVWTAMKAKTKIDMKPGDETKKEDDEEKGDEKADTSDGETRRYVTVSANVGRARALRSAERSAWRKR</sequence>
<evidence type="ECO:0000313" key="3">
    <source>
        <dbReference type="Proteomes" id="UP000007755"/>
    </source>
</evidence>
<feature type="compositionally biased region" description="Polar residues" evidence="1">
    <location>
        <begin position="1"/>
        <end position="23"/>
    </location>
</feature>
<proteinExistence type="predicted"/>
<evidence type="ECO:0000256" key="1">
    <source>
        <dbReference type="SAM" id="MobiDB-lite"/>
    </source>
</evidence>
<dbReference type="InParanoid" id="F4WJI7"/>
<evidence type="ECO:0000313" key="2">
    <source>
        <dbReference type="EMBL" id="EGI65643.1"/>
    </source>
</evidence>
<protein>
    <submittedName>
        <fullName evidence="2">Uncharacterized protein</fullName>
    </submittedName>
</protein>